<organism evidence="4 5">
    <name type="scientific">Leuconostoc falkenbergense</name>
    <dbReference type="NCBI Taxonomy" id="2766470"/>
    <lineage>
        <taxon>Bacteria</taxon>
        <taxon>Bacillati</taxon>
        <taxon>Bacillota</taxon>
        <taxon>Bacilli</taxon>
        <taxon>Lactobacillales</taxon>
        <taxon>Lactobacillaceae</taxon>
        <taxon>Leuconostoc</taxon>
    </lineage>
</organism>
<evidence type="ECO:0000256" key="2">
    <source>
        <dbReference type="SAM" id="Phobius"/>
    </source>
</evidence>
<keyword evidence="2" id="KW-0472">Membrane</keyword>
<keyword evidence="4" id="KW-0808">Transferase</keyword>
<dbReference type="Pfam" id="PF02397">
    <property type="entry name" value="Bac_transf"/>
    <property type="match status" value="1"/>
</dbReference>
<gene>
    <name evidence="4" type="ORF">D0502_08330</name>
</gene>
<proteinExistence type="inferred from homology"/>
<accession>A0A9X3IPG6</accession>
<dbReference type="InterPro" id="IPR003362">
    <property type="entry name" value="Bact_transf"/>
</dbReference>
<dbReference type="EMBL" id="QVOQ01000018">
    <property type="protein sequence ID" value="MCX7579384.1"/>
    <property type="molecule type" value="Genomic_DNA"/>
</dbReference>
<feature type="transmembrane region" description="Helical" evidence="2">
    <location>
        <begin position="12"/>
        <end position="33"/>
    </location>
</feature>
<keyword evidence="2" id="KW-0812">Transmembrane</keyword>
<comment type="similarity">
    <text evidence="1">Belongs to the bacterial sugar transferase family.</text>
</comment>
<evidence type="ECO:0000256" key="1">
    <source>
        <dbReference type="ARBA" id="ARBA00006464"/>
    </source>
</evidence>
<evidence type="ECO:0000313" key="5">
    <source>
        <dbReference type="Proteomes" id="UP001080333"/>
    </source>
</evidence>
<sequence length="196" mass="22346">MYREHVKPILDIFFACFLVILFLPTFIIIAFLLKITTQDSVIYQQQRIGKNGQEFNIYKFRSMTGDAPILVGAERAAIRKKVTKVGRFLRNTSLDELPQLFNVLQGDMSLIGPRPVVADEQKLLDLRRESGVDSLMPGITGLAQINGRKKLTDEQKAEFDAEYAREVSLFCDLSIIFKTIPVIIVREGVQKLFKKH</sequence>
<dbReference type="Proteomes" id="UP001080333">
    <property type="component" value="Unassembled WGS sequence"/>
</dbReference>
<protein>
    <submittedName>
        <fullName evidence="4">Sugar transferase</fullName>
    </submittedName>
</protein>
<dbReference type="AlphaFoldDB" id="A0A9X3IPG6"/>
<dbReference type="PANTHER" id="PTHR30576:SF10">
    <property type="entry name" value="SLL5057 PROTEIN"/>
    <property type="match status" value="1"/>
</dbReference>
<evidence type="ECO:0000259" key="3">
    <source>
        <dbReference type="Pfam" id="PF02397"/>
    </source>
</evidence>
<dbReference type="RefSeq" id="WP_267287252.1">
    <property type="nucleotide sequence ID" value="NZ_QVOQ01000018.1"/>
</dbReference>
<keyword evidence="2" id="KW-1133">Transmembrane helix</keyword>
<reference evidence="4" key="1">
    <citation type="submission" date="2018-08" db="EMBL/GenBank/DDBJ databases">
        <title>Draft genome sequences of Leuconostoc spp. and Weissella spp. with biocontrol potential.</title>
        <authorList>
            <person name="Lo R."/>
            <person name="Ho V.T.T."/>
            <person name="Turner M.S."/>
        </authorList>
    </citation>
    <scope>NUCLEOTIDE SEQUENCE</scope>
    <source>
        <strain evidence="4">156</strain>
    </source>
</reference>
<comment type="caution">
    <text evidence="4">The sequence shown here is derived from an EMBL/GenBank/DDBJ whole genome shotgun (WGS) entry which is preliminary data.</text>
</comment>
<feature type="domain" description="Bacterial sugar transferase" evidence="3">
    <location>
        <begin position="7"/>
        <end position="184"/>
    </location>
</feature>
<name>A0A9X3IPG6_9LACO</name>
<dbReference type="PANTHER" id="PTHR30576">
    <property type="entry name" value="COLANIC BIOSYNTHESIS UDP-GLUCOSE LIPID CARRIER TRANSFERASE"/>
    <property type="match status" value="1"/>
</dbReference>
<evidence type="ECO:0000313" key="4">
    <source>
        <dbReference type="EMBL" id="MCX7579384.1"/>
    </source>
</evidence>
<dbReference type="GO" id="GO:0016780">
    <property type="term" value="F:phosphotransferase activity, for other substituted phosphate groups"/>
    <property type="evidence" value="ECO:0007669"/>
    <property type="project" value="TreeGrafter"/>
</dbReference>